<dbReference type="Pfam" id="PF05990">
    <property type="entry name" value="DUF900"/>
    <property type="match status" value="1"/>
</dbReference>
<dbReference type="STRING" id="1121279.SAMN02745887_03627"/>
<organism evidence="1 2">
    <name type="scientific">Chitinimonas taiwanensis DSM 18899</name>
    <dbReference type="NCBI Taxonomy" id="1121279"/>
    <lineage>
        <taxon>Bacteria</taxon>
        <taxon>Pseudomonadati</taxon>
        <taxon>Pseudomonadota</taxon>
        <taxon>Betaproteobacteria</taxon>
        <taxon>Neisseriales</taxon>
        <taxon>Chitinibacteraceae</taxon>
        <taxon>Chitinimonas</taxon>
    </lineage>
</organism>
<name>A0A1K2HRX1_9NEIS</name>
<dbReference type="AlphaFoldDB" id="A0A1K2HRX1"/>
<proteinExistence type="predicted"/>
<keyword evidence="2" id="KW-1185">Reference proteome</keyword>
<sequence length="334" mass="38113">MPQYLISMRAIDRKTRRFIAEPGEALYLEVPDGQLPDPSHKLPTARWLTRVRDLADGQADGVMSDGGDILVFIHGYNNSHDEIMQRHRLLQLQLKAAGWQGIVLSFDWPCENQLLNYWEDRSDAVATAKVLIEDGLRLLGEVAGRECQTNIHLLGHSTGAFVIMKAFEKATDYRELYQSNWRIGQVAFIGGDVSAASLDADSAWSRNLFERIMRLTNYQNAYDMVLGVSNAKRLGAAPRAGRVGLSNRAHAKAINVDCSDYFRNLDPDKQQDKVGWWPHSWHIGNPVFALDLAMTLEGRYDRHYLPTREQVNGELRLKPGERPKFERKWLKRDR</sequence>
<evidence type="ECO:0000313" key="1">
    <source>
        <dbReference type="EMBL" id="SFZ79445.1"/>
    </source>
</evidence>
<accession>A0A1K2HRX1</accession>
<dbReference type="RefSeq" id="WP_072430105.1">
    <property type="nucleotide sequence ID" value="NZ_FPKR01000017.1"/>
</dbReference>
<dbReference type="InterPro" id="IPR029058">
    <property type="entry name" value="AB_hydrolase_fold"/>
</dbReference>
<evidence type="ECO:0008006" key="3">
    <source>
        <dbReference type="Google" id="ProtNLM"/>
    </source>
</evidence>
<dbReference type="SUPFAM" id="SSF53474">
    <property type="entry name" value="alpha/beta-Hydrolases"/>
    <property type="match status" value="1"/>
</dbReference>
<dbReference type="Gene3D" id="3.40.50.1820">
    <property type="entry name" value="alpha/beta hydrolase"/>
    <property type="match status" value="1"/>
</dbReference>
<evidence type="ECO:0000313" key="2">
    <source>
        <dbReference type="Proteomes" id="UP000186513"/>
    </source>
</evidence>
<dbReference type="Proteomes" id="UP000186513">
    <property type="component" value="Unassembled WGS sequence"/>
</dbReference>
<gene>
    <name evidence="1" type="ORF">SAMN02745887_03627</name>
</gene>
<dbReference type="InterPro" id="IPR010297">
    <property type="entry name" value="DUF900_hydrolase"/>
</dbReference>
<protein>
    <recommendedName>
        <fullName evidence="3">Esterase/lipase superfamily enzyme</fullName>
    </recommendedName>
</protein>
<dbReference type="EMBL" id="FPKR01000017">
    <property type="protein sequence ID" value="SFZ79445.1"/>
    <property type="molecule type" value="Genomic_DNA"/>
</dbReference>
<reference evidence="1 2" key="1">
    <citation type="submission" date="2016-11" db="EMBL/GenBank/DDBJ databases">
        <authorList>
            <person name="Jaros S."/>
            <person name="Januszkiewicz K."/>
            <person name="Wedrychowicz H."/>
        </authorList>
    </citation>
    <scope>NUCLEOTIDE SEQUENCE [LARGE SCALE GENOMIC DNA]</scope>
    <source>
        <strain evidence="1 2">DSM 18899</strain>
    </source>
</reference>